<feature type="domain" description="Carbohydrate kinase FGGY C-terminal" evidence="2">
    <location>
        <begin position="1"/>
        <end position="55"/>
    </location>
</feature>
<dbReference type="EnsemblMetazoa" id="CPIJ020145-RA">
    <property type="protein sequence ID" value="CPIJ020145-PA"/>
    <property type="gene ID" value="CPIJ020145"/>
</dbReference>
<feature type="region of interest" description="Disordered" evidence="1">
    <location>
        <begin position="57"/>
        <end position="117"/>
    </location>
</feature>
<keyword evidence="3" id="KW-0808">Transferase</keyword>
<reference evidence="3" key="1">
    <citation type="submission" date="2007-03" db="EMBL/GenBank/DDBJ databases">
        <title>Annotation of Culex pipiens quinquefasciatus.</title>
        <authorList>
            <consortium name="The Broad Institute Genome Sequencing Platform"/>
            <person name="Atkinson P.W."/>
            <person name="Hemingway J."/>
            <person name="Christensen B.M."/>
            <person name="Higgs S."/>
            <person name="Kodira C."/>
            <person name="Hannick L."/>
            <person name="Megy K."/>
            <person name="O'Leary S."/>
            <person name="Pearson M."/>
            <person name="Haas B.J."/>
            <person name="Mauceli E."/>
            <person name="Wortman J.R."/>
            <person name="Lee N.H."/>
            <person name="Guigo R."/>
            <person name="Stanke M."/>
            <person name="Alvarado L."/>
            <person name="Amedeo P."/>
            <person name="Antoine C.H."/>
            <person name="Arensburger P."/>
            <person name="Bidwell S.L."/>
            <person name="Crawford M."/>
            <person name="Camaro F."/>
            <person name="Devon K."/>
            <person name="Engels R."/>
            <person name="Hammond M."/>
            <person name="Howarth C."/>
            <person name="Koehrsen M."/>
            <person name="Lawson D."/>
            <person name="Montgomery P."/>
            <person name="Nene V."/>
            <person name="Nusbaum C."/>
            <person name="Puiu D."/>
            <person name="Romero-Severson J."/>
            <person name="Severson D.W."/>
            <person name="Shumway M."/>
            <person name="Sisk P."/>
            <person name="Stolte C."/>
            <person name="Zeng Q."/>
            <person name="Eisenstadt E."/>
            <person name="Fraser-Liggett C."/>
            <person name="Strausberg R."/>
            <person name="Galagan J."/>
            <person name="Birren B."/>
            <person name="Collins F.H."/>
        </authorList>
    </citation>
    <scope>NUCLEOTIDE SEQUENCE [LARGE SCALE GENOMIC DNA]</scope>
    <source>
        <strain evidence="3">JHB</strain>
    </source>
</reference>
<dbReference type="SUPFAM" id="SSF53067">
    <property type="entry name" value="Actin-like ATPase domain"/>
    <property type="match status" value="1"/>
</dbReference>
<evidence type="ECO:0000313" key="4">
    <source>
        <dbReference type="EnsemblMetazoa" id="CPIJ020145-PA"/>
    </source>
</evidence>
<dbReference type="InParanoid" id="B0XL11"/>
<evidence type="ECO:0000313" key="5">
    <source>
        <dbReference type="Proteomes" id="UP000002320"/>
    </source>
</evidence>
<proteinExistence type="predicted"/>
<dbReference type="AlphaFoldDB" id="B0XL11"/>
<evidence type="ECO:0000313" key="3">
    <source>
        <dbReference type="EMBL" id="EDS33104.1"/>
    </source>
</evidence>
<evidence type="ECO:0000256" key="1">
    <source>
        <dbReference type="SAM" id="MobiDB-lite"/>
    </source>
</evidence>
<dbReference type="Pfam" id="PF02782">
    <property type="entry name" value="FGGY_C"/>
    <property type="match status" value="1"/>
</dbReference>
<dbReference type="VEuPathDB" id="VectorBase:CPIJ020145"/>
<accession>B0XL11</accession>
<dbReference type="InterPro" id="IPR018485">
    <property type="entry name" value="FGGY_C"/>
</dbReference>
<dbReference type="STRING" id="7176.B0XL11"/>
<dbReference type="InterPro" id="IPR043129">
    <property type="entry name" value="ATPase_NBD"/>
</dbReference>
<dbReference type="eggNOG" id="KOG2517">
    <property type="taxonomic scope" value="Eukaryota"/>
</dbReference>
<dbReference type="Gene3D" id="3.30.420.40">
    <property type="match status" value="1"/>
</dbReference>
<feature type="compositionally biased region" description="Basic and acidic residues" evidence="1">
    <location>
        <begin position="82"/>
        <end position="101"/>
    </location>
</feature>
<protein>
    <submittedName>
        <fullName evidence="3 4">Glycerol kinase</fullName>
    </submittedName>
</protein>
<reference evidence="4" key="2">
    <citation type="submission" date="2021-02" db="UniProtKB">
        <authorList>
            <consortium name="EnsemblMetazoa"/>
        </authorList>
    </citation>
    <scope>IDENTIFICATION</scope>
    <source>
        <strain evidence="4">JHB</strain>
    </source>
</reference>
<keyword evidence="5" id="KW-1185">Reference proteome</keyword>
<organism>
    <name type="scientific">Culex quinquefasciatus</name>
    <name type="common">Southern house mosquito</name>
    <name type="synonym">Culex pungens</name>
    <dbReference type="NCBI Taxonomy" id="7176"/>
    <lineage>
        <taxon>Eukaryota</taxon>
        <taxon>Metazoa</taxon>
        <taxon>Ecdysozoa</taxon>
        <taxon>Arthropoda</taxon>
        <taxon>Hexapoda</taxon>
        <taxon>Insecta</taxon>
        <taxon>Pterygota</taxon>
        <taxon>Neoptera</taxon>
        <taxon>Endopterygota</taxon>
        <taxon>Diptera</taxon>
        <taxon>Nematocera</taxon>
        <taxon>Culicoidea</taxon>
        <taxon>Culicidae</taxon>
        <taxon>Culicinae</taxon>
        <taxon>Culicini</taxon>
        <taxon>Culex</taxon>
        <taxon>Culex</taxon>
    </lineage>
</organism>
<evidence type="ECO:0000259" key="2">
    <source>
        <dbReference type="Pfam" id="PF02782"/>
    </source>
</evidence>
<dbReference type="EMBL" id="DS234178">
    <property type="protein sequence ID" value="EDS33104.1"/>
    <property type="molecule type" value="Genomic_DNA"/>
</dbReference>
<dbReference type="GO" id="GO:0005975">
    <property type="term" value="P:carbohydrate metabolic process"/>
    <property type="evidence" value="ECO:0007669"/>
    <property type="project" value="InterPro"/>
</dbReference>
<keyword evidence="3" id="KW-0418">Kinase</keyword>
<dbReference type="Proteomes" id="UP000002320">
    <property type="component" value="Unassembled WGS sequence"/>
</dbReference>
<dbReference type="OrthoDB" id="5422795at2759"/>
<dbReference type="VEuPathDB" id="VectorBase:CQUJHB018416"/>
<name>B0XL11_CULQU</name>
<dbReference type="GO" id="GO:0016301">
    <property type="term" value="F:kinase activity"/>
    <property type="evidence" value="ECO:0007669"/>
    <property type="project" value="UniProtKB-KW"/>
</dbReference>
<dbReference type="KEGG" id="cqu:CpipJ_CPIJ020145"/>
<sequence length="164" mass="17426">MKKDCGINLNKLHADGIMTDNKLLMQLQADLGGIPVLKTEFRDPAALGTAMAAAQANGINPVRPGTGELERPTPRNNPRNVPAHDDGRGAGRAVHQVEDGRPAQPGLGRDQEERGHDRRAIRAAGVDSGQFVPAVVVCDVGVLPGQPEVIDFVNVILNVVTAFF</sequence>
<dbReference type="HOGENOM" id="CLU_1620649_0_0_1"/>
<gene>
    <name evidence="4" type="primary">6054417</name>
    <name evidence="3" type="ORF">CpipJ_CPIJ020145</name>
</gene>